<keyword evidence="3" id="KW-1185">Reference proteome</keyword>
<dbReference type="InterPro" id="IPR013560">
    <property type="entry name" value="DUF1722"/>
</dbReference>
<name>A0ABQ6GYZ8_9GAMM</name>
<dbReference type="RefSeq" id="WP_284245737.1">
    <property type="nucleotide sequence ID" value="NZ_BSST01000001.1"/>
</dbReference>
<dbReference type="InterPro" id="IPR007553">
    <property type="entry name" value="2-thiour_desulf"/>
</dbReference>
<dbReference type="Pfam" id="PF08349">
    <property type="entry name" value="DUF1722"/>
    <property type="match status" value="1"/>
</dbReference>
<reference evidence="2 3" key="1">
    <citation type="submission" date="2023-03" db="EMBL/GenBank/DDBJ databases">
        <title>Draft genome sequence of Thalassotalea insulae KCTC 62186T.</title>
        <authorList>
            <person name="Sawabe T."/>
        </authorList>
    </citation>
    <scope>NUCLEOTIDE SEQUENCE [LARGE SCALE GENOMIC DNA]</scope>
    <source>
        <strain evidence="2 3">KCTC 62186</strain>
    </source>
</reference>
<gene>
    <name evidence="2" type="ORF">tinsulaeT_31420</name>
</gene>
<evidence type="ECO:0000313" key="2">
    <source>
        <dbReference type="EMBL" id="GLX79802.1"/>
    </source>
</evidence>
<comment type="caution">
    <text evidence="2">The sequence shown here is derived from an EMBL/GenBank/DDBJ whole genome shotgun (WGS) entry which is preliminary data.</text>
</comment>
<proteinExistence type="predicted"/>
<dbReference type="EMBL" id="BSST01000001">
    <property type="protein sequence ID" value="GLX79802.1"/>
    <property type="molecule type" value="Genomic_DNA"/>
</dbReference>
<feature type="domain" description="DUF1722" evidence="1">
    <location>
        <begin position="193"/>
        <end position="308"/>
    </location>
</feature>
<dbReference type="PIRSF" id="PIRSF037004">
    <property type="entry name" value="UCP037004"/>
    <property type="match status" value="1"/>
</dbReference>
<dbReference type="Pfam" id="PF04463">
    <property type="entry name" value="2-thiour_desulf"/>
    <property type="match status" value="1"/>
</dbReference>
<evidence type="ECO:0000313" key="3">
    <source>
        <dbReference type="Proteomes" id="UP001157186"/>
    </source>
</evidence>
<accession>A0ABQ6GYZ8</accession>
<dbReference type="InterPro" id="IPR017087">
    <property type="entry name" value="UCP037004"/>
</dbReference>
<organism evidence="2 3">
    <name type="scientific">Thalassotalea insulae</name>
    <dbReference type="NCBI Taxonomy" id="2056778"/>
    <lineage>
        <taxon>Bacteria</taxon>
        <taxon>Pseudomonadati</taxon>
        <taxon>Pseudomonadota</taxon>
        <taxon>Gammaproteobacteria</taxon>
        <taxon>Alteromonadales</taxon>
        <taxon>Colwelliaceae</taxon>
        <taxon>Thalassotalea</taxon>
    </lineage>
</organism>
<dbReference type="PANTHER" id="PTHR30087">
    <property type="entry name" value="INNER MEMBRANE PROTEIN"/>
    <property type="match status" value="1"/>
</dbReference>
<evidence type="ECO:0000259" key="1">
    <source>
        <dbReference type="Pfam" id="PF08349"/>
    </source>
</evidence>
<protein>
    <recommendedName>
        <fullName evidence="1">DUF1722 domain-containing protein</fullName>
    </recommendedName>
</protein>
<sequence length="317" mass="35499">MNTIKEDIVIGISACLLGEKVRFDGSSKTSNFCVNDLGQHVTFKTFCPEVAVGLPVPRPTIRQIKADNVIKVSCPDGTNEVTEALRSYGEKVATLATQFSGYIFCAKSPSCGMERVKVYSPEGNALPADGIGVFAEQIMRAQPLLPCEENGRLNDAVLRENFVARVFAYHNWQSLVAEGITKHKLMAFHSRYKYTVMSHSLIAYKGLGQLLARADLPVAEMASQYITGLMTALKTKATRKKHANTLSHIQGYFSKHLTKIERKELTEQIKGYRQGLLPLMVPITLINHYLLKHPKEYLARQVYLNPYPQALKLRYGY</sequence>
<dbReference type="Proteomes" id="UP001157186">
    <property type="component" value="Unassembled WGS sequence"/>
</dbReference>
<dbReference type="PANTHER" id="PTHR30087:SF0">
    <property type="entry name" value="INNER MEMBRANE PROTEIN"/>
    <property type="match status" value="1"/>
</dbReference>